<feature type="transmembrane region" description="Helical" evidence="7">
    <location>
        <begin position="70"/>
        <end position="90"/>
    </location>
</feature>
<keyword evidence="5 7" id="KW-1133">Transmembrane helix</keyword>
<evidence type="ECO:0000256" key="1">
    <source>
        <dbReference type="ARBA" id="ARBA00004651"/>
    </source>
</evidence>
<dbReference type="EMBL" id="MIJE01000036">
    <property type="protein sequence ID" value="OEF95584.1"/>
    <property type="molecule type" value="Genomic_DNA"/>
</dbReference>
<dbReference type="Gene3D" id="1.10.3730.20">
    <property type="match status" value="1"/>
</dbReference>
<dbReference type="OrthoDB" id="9805239at2"/>
<dbReference type="RefSeq" id="WP_069644397.1">
    <property type="nucleotide sequence ID" value="NZ_MIJE01000036.1"/>
</dbReference>
<evidence type="ECO:0000313" key="10">
    <source>
        <dbReference type="Proteomes" id="UP000094296"/>
    </source>
</evidence>
<evidence type="ECO:0000256" key="6">
    <source>
        <dbReference type="ARBA" id="ARBA00023136"/>
    </source>
</evidence>
<feature type="domain" description="EamA" evidence="8">
    <location>
        <begin position="159"/>
        <end position="293"/>
    </location>
</feature>
<evidence type="ECO:0000256" key="2">
    <source>
        <dbReference type="ARBA" id="ARBA00007362"/>
    </source>
</evidence>
<feature type="transmembrane region" description="Helical" evidence="7">
    <location>
        <begin position="186"/>
        <end position="206"/>
    </location>
</feature>
<evidence type="ECO:0000256" key="3">
    <source>
        <dbReference type="ARBA" id="ARBA00022475"/>
    </source>
</evidence>
<dbReference type="GO" id="GO:0005886">
    <property type="term" value="C:plasma membrane"/>
    <property type="evidence" value="ECO:0007669"/>
    <property type="project" value="UniProtKB-SubCell"/>
</dbReference>
<gene>
    <name evidence="9" type="ORF">BHF68_12075</name>
</gene>
<dbReference type="PANTHER" id="PTHR32322:SF18">
    <property type="entry name" value="S-ADENOSYLMETHIONINE_S-ADENOSYLHOMOCYSTEINE TRANSPORTER"/>
    <property type="match status" value="1"/>
</dbReference>
<feature type="transmembrane region" description="Helical" evidence="7">
    <location>
        <begin position="126"/>
        <end position="143"/>
    </location>
</feature>
<feature type="transmembrane region" description="Helical" evidence="7">
    <location>
        <begin position="37"/>
        <end position="55"/>
    </location>
</feature>
<comment type="similarity">
    <text evidence="2">Belongs to the EamA transporter family.</text>
</comment>
<keyword evidence="4 7" id="KW-0812">Transmembrane</keyword>
<feature type="transmembrane region" description="Helical" evidence="7">
    <location>
        <begin position="218"/>
        <end position="239"/>
    </location>
</feature>
<name>A0A1E5FYD7_9FIRM</name>
<keyword evidence="3" id="KW-1003">Cell membrane</keyword>
<organism evidence="9 10">
    <name type="scientific">Desulfuribacillus alkaliarsenatis</name>
    <dbReference type="NCBI Taxonomy" id="766136"/>
    <lineage>
        <taxon>Bacteria</taxon>
        <taxon>Bacillati</taxon>
        <taxon>Bacillota</taxon>
        <taxon>Desulfuribacillia</taxon>
        <taxon>Desulfuribacillales</taxon>
        <taxon>Desulfuribacillaceae</taxon>
        <taxon>Desulfuribacillus</taxon>
    </lineage>
</organism>
<proteinExistence type="inferred from homology"/>
<feature type="transmembrane region" description="Helical" evidence="7">
    <location>
        <begin position="102"/>
        <end position="119"/>
    </location>
</feature>
<sequence>MKLDSTQRTYLLLILSTFIWGSAFIAAKISVEELHPITVAFFRFLGASIALWWFMSRREPVRPKLQKKDLIIFTVLGLIGIFGYNVLFFYGVMLTTITKSSLIIATNPIVITILSILFLKERLSLLQAFGISLGIIGAFTIITEGSLQTFLQLGVAPVDFILLGAVFCWAIYSVVGRVSLNRFSPLVATTYACVAGTIFLLPFGIAKLTIDSLAQTTVLTWLSILHMAVIVSALSFVLWYDGIKKVGAARAASFINLMPVSAIILASIIFNEKISPIQLAGAALILFGVYLTNRKAAPSSIRKSSDLS</sequence>
<evidence type="ECO:0000259" key="8">
    <source>
        <dbReference type="Pfam" id="PF00892"/>
    </source>
</evidence>
<keyword evidence="6 7" id="KW-0472">Membrane</keyword>
<keyword evidence="10" id="KW-1185">Reference proteome</keyword>
<evidence type="ECO:0000256" key="7">
    <source>
        <dbReference type="SAM" id="Phobius"/>
    </source>
</evidence>
<feature type="transmembrane region" description="Helical" evidence="7">
    <location>
        <begin position="12"/>
        <end position="31"/>
    </location>
</feature>
<dbReference type="Proteomes" id="UP000094296">
    <property type="component" value="Unassembled WGS sequence"/>
</dbReference>
<evidence type="ECO:0000256" key="4">
    <source>
        <dbReference type="ARBA" id="ARBA00022692"/>
    </source>
</evidence>
<evidence type="ECO:0000256" key="5">
    <source>
        <dbReference type="ARBA" id="ARBA00022989"/>
    </source>
</evidence>
<evidence type="ECO:0000313" key="9">
    <source>
        <dbReference type="EMBL" id="OEF95584.1"/>
    </source>
</evidence>
<feature type="transmembrane region" description="Helical" evidence="7">
    <location>
        <begin position="251"/>
        <end position="270"/>
    </location>
</feature>
<dbReference type="STRING" id="766136.BHF68_12075"/>
<feature type="transmembrane region" description="Helical" evidence="7">
    <location>
        <begin position="276"/>
        <end position="293"/>
    </location>
</feature>
<comment type="subcellular location">
    <subcellularLocation>
        <location evidence="1">Cell membrane</location>
        <topology evidence="1">Multi-pass membrane protein</topology>
    </subcellularLocation>
</comment>
<feature type="transmembrane region" description="Helical" evidence="7">
    <location>
        <begin position="149"/>
        <end position="174"/>
    </location>
</feature>
<dbReference type="PANTHER" id="PTHR32322">
    <property type="entry name" value="INNER MEMBRANE TRANSPORTER"/>
    <property type="match status" value="1"/>
</dbReference>
<accession>A0A1E5FYD7</accession>
<dbReference type="SUPFAM" id="SSF103481">
    <property type="entry name" value="Multidrug resistance efflux transporter EmrE"/>
    <property type="match status" value="2"/>
</dbReference>
<dbReference type="AlphaFoldDB" id="A0A1E5FYD7"/>
<dbReference type="InterPro" id="IPR000620">
    <property type="entry name" value="EamA_dom"/>
</dbReference>
<dbReference type="InterPro" id="IPR037185">
    <property type="entry name" value="EmrE-like"/>
</dbReference>
<reference evidence="9 10" key="1">
    <citation type="submission" date="2016-09" db="EMBL/GenBank/DDBJ databases">
        <title>Draft genome sequence for the type strain of Desulfuribacillus alkaliarsenatis AHT28, an obligately anaerobic, sulfidogenic bacterium isolated from Russian soda lake sediments.</title>
        <authorList>
            <person name="Abin C.A."/>
            <person name="Hollibaugh J.T."/>
        </authorList>
    </citation>
    <scope>NUCLEOTIDE SEQUENCE [LARGE SCALE GENOMIC DNA]</scope>
    <source>
        <strain evidence="9 10">AHT28</strain>
    </source>
</reference>
<comment type="caution">
    <text evidence="9">The sequence shown here is derived from an EMBL/GenBank/DDBJ whole genome shotgun (WGS) entry which is preliminary data.</text>
</comment>
<dbReference type="Pfam" id="PF00892">
    <property type="entry name" value="EamA"/>
    <property type="match status" value="2"/>
</dbReference>
<dbReference type="InterPro" id="IPR050638">
    <property type="entry name" value="AA-Vitamin_Transporters"/>
</dbReference>
<protein>
    <recommendedName>
        <fullName evidence="8">EamA domain-containing protein</fullName>
    </recommendedName>
</protein>
<feature type="domain" description="EamA" evidence="8">
    <location>
        <begin position="9"/>
        <end position="142"/>
    </location>
</feature>